<name>A0A150N5V9_GEOSE</name>
<dbReference type="Proteomes" id="UP000075424">
    <property type="component" value="Unassembled WGS sequence"/>
</dbReference>
<dbReference type="Proteomes" id="UP000075517">
    <property type="component" value="Unassembled WGS sequence"/>
</dbReference>
<gene>
    <name evidence="1" type="ORF">B4109_1466</name>
    <name evidence="2" type="ORF">B4114_1477</name>
</gene>
<protein>
    <submittedName>
        <fullName evidence="2">Uncharacterized protein</fullName>
    </submittedName>
</protein>
<accession>A0A150N5V9</accession>
<dbReference type="AlphaFoldDB" id="A0A150N5V9"/>
<reference evidence="3 4" key="1">
    <citation type="submission" date="2016-01" db="EMBL/GenBank/DDBJ databases">
        <title>Draft Genome Sequences of Seven Thermophilic Sporeformers Isolated from Foods.</title>
        <authorList>
            <person name="Berendsen E.M."/>
            <person name="Wells-Bennik M.H."/>
            <person name="Krawcyk A.O."/>
            <person name="De Jong A."/>
            <person name="Holsappel S."/>
            <person name="Eijlander R.T."/>
            <person name="Kuipers O.P."/>
        </authorList>
    </citation>
    <scope>NUCLEOTIDE SEQUENCE [LARGE SCALE GENOMIC DNA]</scope>
    <source>
        <strain evidence="1 3">B4109</strain>
        <strain evidence="2 4">B4114</strain>
    </source>
</reference>
<evidence type="ECO:0000313" key="4">
    <source>
        <dbReference type="Proteomes" id="UP000075517"/>
    </source>
</evidence>
<dbReference type="EMBL" id="LQYV01000006">
    <property type="protein sequence ID" value="KYD30083.1"/>
    <property type="molecule type" value="Genomic_DNA"/>
</dbReference>
<evidence type="ECO:0000313" key="1">
    <source>
        <dbReference type="EMBL" id="KYD30083.1"/>
    </source>
</evidence>
<evidence type="ECO:0000313" key="3">
    <source>
        <dbReference type="Proteomes" id="UP000075424"/>
    </source>
</evidence>
<evidence type="ECO:0000313" key="2">
    <source>
        <dbReference type="EMBL" id="KYD32100.1"/>
    </source>
</evidence>
<proteinExistence type="predicted"/>
<sequence>MNIAPSAAGAKAAFLAKKMDRAVGKRMIFLYDENQTTERKGREQHDDISPTSLAIIFARL</sequence>
<dbReference type="RefSeq" id="WP_152968898.1">
    <property type="nucleotide sequence ID" value="NZ_CBCSGJ010000008.1"/>
</dbReference>
<comment type="caution">
    <text evidence="2">The sequence shown here is derived from an EMBL/GenBank/DDBJ whole genome shotgun (WGS) entry which is preliminary data.</text>
</comment>
<dbReference type="EMBL" id="LQYY01000124">
    <property type="protein sequence ID" value="KYD32100.1"/>
    <property type="molecule type" value="Genomic_DNA"/>
</dbReference>
<organism evidence="2 4">
    <name type="scientific">Geobacillus stearothermophilus</name>
    <name type="common">Bacillus stearothermophilus</name>
    <dbReference type="NCBI Taxonomy" id="1422"/>
    <lineage>
        <taxon>Bacteria</taxon>
        <taxon>Bacillati</taxon>
        <taxon>Bacillota</taxon>
        <taxon>Bacilli</taxon>
        <taxon>Bacillales</taxon>
        <taxon>Anoxybacillaceae</taxon>
        <taxon>Geobacillus</taxon>
    </lineage>
</organism>